<evidence type="ECO:0000313" key="3">
    <source>
        <dbReference type="Proteomes" id="UP000260943"/>
    </source>
</evidence>
<dbReference type="NCBIfam" id="NF011984">
    <property type="entry name" value="PRK15446.1-5"/>
    <property type="match status" value="1"/>
</dbReference>
<organism evidence="2 3">
    <name type="scientific">Collinsella tanakaei</name>
    <dbReference type="NCBI Taxonomy" id="626935"/>
    <lineage>
        <taxon>Bacteria</taxon>
        <taxon>Bacillati</taxon>
        <taxon>Actinomycetota</taxon>
        <taxon>Coriobacteriia</taxon>
        <taxon>Coriobacteriales</taxon>
        <taxon>Coriobacteriaceae</taxon>
        <taxon>Collinsella</taxon>
    </lineage>
</organism>
<gene>
    <name evidence="2" type="ORF">DXC81_03610</name>
</gene>
<comment type="caution">
    <text evidence="2">The sequence shown here is derived from an EMBL/GenBank/DDBJ whole genome shotgun (WGS) entry which is preliminary data.</text>
</comment>
<dbReference type="InterPro" id="IPR006680">
    <property type="entry name" value="Amidohydro-rel"/>
</dbReference>
<evidence type="ECO:0000259" key="1">
    <source>
        <dbReference type="Pfam" id="PF01979"/>
    </source>
</evidence>
<dbReference type="NCBIfam" id="NF011987">
    <property type="entry name" value="PRK15446.2-3"/>
    <property type="match status" value="1"/>
</dbReference>
<dbReference type="PANTHER" id="PTHR43135:SF3">
    <property type="entry name" value="ALPHA-D-RIBOSE 1-METHYLPHOSPHONATE 5-TRIPHOSPHATE DIPHOSPHATASE"/>
    <property type="match status" value="1"/>
</dbReference>
<name>A0A3E4QVJ9_9ACTN</name>
<dbReference type="GO" id="GO:0016810">
    <property type="term" value="F:hydrolase activity, acting on carbon-nitrogen (but not peptide) bonds"/>
    <property type="evidence" value="ECO:0007669"/>
    <property type="project" value="InterPro"/>
</dbReference>
<dbReference type="InterPro" id="IPR051781">
    <property type="entry name" value="Metallo-dep_Hydrolase"/>
</dbReference>
<dbReference type="InterPro" id="IPR032466">
    <property type="entry name" value="Metal_Hydrolase"/>
</dbReference>
<sequence length="426" mass="46722">MYVIRNGIIVQPDRLLFGYELVVDADRIAAIQQQGTLEAERAGAGVIDAHGGYVVPGLVDIHSDYIEGVISPRPTVLMDFPTAFFEAERELLGHGITTMYHSLSAYGRDVMDTKPVRAWENTQRIMALIAASKRTEGRNAHLIRHRLHLRLEIDNVGVVEDVARHIAAGEVDELSFMDHTPGQGQYRDLEIWRRSVRSDRELSMEDALEVAKACEESPKITLDALASLASLAREHGVPVASHDDDTVEKLELMQQLGCTISEFPISLEVAAEARRRGMSTVMGTPNILLGKSHSGNLSASEAVRGGVASCLCSDYYPTAMLQSAFVLHRTFKLPLEEAFAMLTINPARAVAADDQIGSLEEGKKADVLVVREVEEGQHSYPVITMAMVDGRVVSRTWYPSLPSMSARFATDAATVEETLVDEGVRA</sequence>
<dbReference type="InterPro" id="IPR012696">
    <property type="entry name" value="PhnM"/>
</dbReference>
<dbReference type="Gene3D" id="3.20.20.140">
    <property type="entry name" value="Metal-dependent hydrolases"/>
    <property type="match status" value="1"/>
</dbReference>
<dbReference type="PIRSF" id="PIRSF038971">
    <property type="entry name" value="PhnM"/>
    <property type="match status" value="1"/>
</dbReference>
<reference evidence="2 3" key="1">
    <citation type="submission" date="2018-08" db="EMBL/GenBank/DDBJ databases">
        <title>A genome reference for cultivated species of the human gut microbiota.</title>
        <authorList>
            <person name="Zou Y."/>
            <person name="Xue W."/>
            <person name="Luo G."/>
        </authorList>
    </citation>
    <scope>NUCLEOTIDE SEQUENCE [LARGE SCALE GENOMIC DNA]</scope>
    <source>
        <strain evidence="2 3">TF08-14</strain>
    </source>
</reference>
<evidence type="ECO:0000313" key="2">
    <source>
        <dbReference type="EMBL" id="RGL11210.1"/>
    </source>
</evidence>
<dbReference type="NCBIfam" id="NF011990">
    <property type="entry name" value="PRK15446.2-6"/>
    <property type="match status" value="1"/>
</dbReference>
<dbReference type="InterPro" id="IPR011059">
    <property type="entry name" value="Metal-dep_hydrolase_composite"/>
</dbReference>
<dbReference type="PANTHER" id="PTHR43135">
    <property type="entry name" value="ALPHA-D-RIBOSE 1-METHYLPHOSPHONATE 5-TRIPHOSPHATE DIPHOSPHATASE"/>
    <property type="match status" value="1"/>
</dbReference>
<keyword evidence="2" id="KW-0378">Hydrolase</keyword>
<dbReference type="SUPFAM" id="SSF51556">
    <property type="entry name" value="Metallo-dependent hydrolases"/>
    <property type="match status" value="1"/>
</dbReference>
<dbReference type="Gene3D" id="2.30.40.10">
    <property type="entry name" value="Urease, subunit C, domain 1"/>
    <property type="match status" value="1"/>
</dbReference>
<dbReference type="GO" id="GO:0019700">
    <property type="term" value="P:organic phosphonate catabolic process"/>
    <property type="evidence" value="ECO:0007669"/>
    <property type="project" value="InterPro"/>
</dbReference>
<dbReference type="SUPFAM" id="SSF51338">
    <property type="entry name" value="Composite domain of metallo-dependent hydrolases"/>
    <property type="match status" value="1"/>
</dbReference>
<accession>A0A3E4QVJ9</accession>
<dbReference type="Proteomes" id="UP000260943">
    <property type="component" value="Unassembled WGS sequence"/>
</dbReference>
<feature type="domain" description="Amidohydrolase-related" evidence="1">
    <location>
        <begin position="53"/>
        <end position="393"/>
    </location>
</feature>
<dbReference type="EMBL" id="QSRJ01000003">
    <property type="protein sequence ID" value="RGL11210.1"/>
    <property type="molecule type" value="Genomic_DNA"/>
</dbReference>
<proteinExistence type="predicted"/>
<dbReference type="AlphaFoldDB" id="A0A3E4QVJ9"/>
<dbReference type="Pfam" id="PF01979">
    <property type="entry name" value="Amidohydro_1"/>
    <property type="match status" value="1"/>
</dbReference>
<dbReference type="RefSeq" id="WP_117679220.1">
    <property type="nucleotide sequence ID" value="NZ_QSRJ01000003.1"/>
</dbReference>
<dbReference type="EC" id="3.6.1.63" evidence="2"/>
<protein>
    <submittedName>
        <fullName evidence="2">Alpha-D-ribose 1-methylphosphonate 5-triphosphate diphosphatase</fullName>
        <ecNumber evidence="2">3.6.1.63</ecNumber>
    </submittedName>
</protein>